<evidence type="ECO:0000313" key="1">
    <source>
        <dbReference type="EMBL" id="NHC15241.1"/>
    </source>
</evidence>
<accession>A0ABX0H001</accession>
<dbReference type="RefSeq" id="WP_166283521.1">
    <property type="nucleotide sequence ID" value="NZ_JAANNP010000021.1"/>
</dbReference>
<evidence type="ECO:0000313" key="2">
    <source>
        <dbReference type="Proteomes" id="UP000800981"/>
    </source>
</evidence>
<keyword evidence="2" id="KW-1185">Reference proteome</keyword>
<protein>
    <submittedName>
        <fullName evidence="1">Uncharacterized protein</fullName>
    </submittedName>
</protein>
<proteinExistence type="predicted"/>
<gene>
    <name evidence="1" type="ORF">G9H71_15775</name>
</gene>
<name>A0ABX0H001_9ACTN</name>
<comment type="caution">
    <text evidence="1">The sequence shown here is derived from an EMBL/GenBank/DDBJ whole genome shotgun (WGS) entry which is preliminary data.</text>
</comment>
<dbReference type="Proteomes" id="UP000800981">
    <property type="component" value="Unassembled WGS sequence"/>
</dbReference>
<dbReference type="EMBL" id="JAANNP010000021">
    <property type="protein sequence ID" value="NHC15241.1"/>
    <property type="molecule type" value="Genomic_DNA"/>
</dbReference>
<sequence length="155" mass="16342">MSPSPATPRRPYALRPGADATAYTLVTSAALAVLAPVLDTAWIDEPPFGSVPASAEDALERLRAAARAQVQEGRLPRTDGPHLGVDVDLADEGQVSAFAQLAAHTTAAEAYTRTEEEVLRAGDSGTHLVLSLTREEHVALLERLPATAAGLLEQR</sequence>
<organism evidence="1 2">
    <name type="scientific">Motilibacter deserti</name>
    <dbReference type="NCBI Taxonomy" id="2714956"/>
    <lineage>
        <taxon>Bacteria</taxon>
        <taxon>Bacillati</taxon>
        <taxon>Actinomycetota</taxon>
        <taxon>Actinomycetes</taxon>
        <taxon>Motilibacterales</taxon>
        <taxon>Motilibacteraceae</taxon>
        <taxon>Motilibacter</taxon>
    </lineage>
</organism>
<reference evidence="1 2" key="1">
    <citation type="submission" date="2020-03" db="EMBL/GenBank/DDBJ databases">
        <title>Two novel Motilibacter sp.</title>
        <authorList>
            <person name="Liu S."/>
        </authorList>
    </citation>
    <scope>NUCLEOTIDE SEQUENCE [LARGE SCALE GENOMIC DNA]</scope>
    <source>
        <strain evidence="1 2">E257</strain>
    </source>
</reference>